<dbReference type="AlphaFoldDB" id="A0A7Z7JGS6"/>
<protein>
    <submittedName>
        <fullName evidence="1">Uncharacterized protein</fullName>
    </submittedName>
</protein>
<name>A0A7Z7JGS6_9BURK</name>
<evidence type="ECO:0000313" key="1">
    <source>
        <dbReference type="EMBL" id="SPC23809.1"/>
    </source>
</evidence>
<accession>A0A7Z7JGS6</accession>
<dbReference type="EMBL" id="LT978514">
    <property type="protein sequence ID" value="SPC23809.1"/>
    <property type="molecule type" value="Genomic_DNA"/>
</dbReference>
<evidence type="ECO:0000313" key="2">
    <source>
        <dbReference type="Proteomes" id="UP000257139"/>
    </source>
</evidence>
<organism evidence="1 2">
    <name type="scientific">Cupriavidus taiwanensis</name>
    <dbReference type="NCBI Taxonomy" id="164546"/>
    <lineage>
        <taxon>Bacteria</taxon>
        <taxon>Pseudomonadati</taxon>
        <taxon>Pseudomonadota</taxon>
        <taxon>Betaproteobacteria</taxon>
        <taxon>Burkholderiales</taxon>
        <taxon>Burkholderiaceae</taxon>
        <taxon>Cupriavidus</taxon>
    </lineage>
</organism>
<proteinExistence type="predicted"/>
<dbReference type="Proteomes" id="UP000257139">
    <property type="component" value="Chromosome CBM2594_b"/>
</dbReference>
<reference evidence="1 2" key="1">
    <citation type="submission" date="2018-01" db="EMBL/GenBank/DDBJ databases">
        <authorList>
            <person name="Clerissi C."/>
        </authorList>
    </citation>
    <scope>NUCLEOTIDE SEQUENCE [LARGE SCALE GENOMIC DNA]</scope>
    <source>
        <strain evidence="1">Cupriavidus taiwanensis STM 6021</strain>
    </source>
</reference>
<gene>
    <name evidence="1" type="ORF">CBM2594_B80200</name>
</gene>
<sequence length="70" mass="8321">MEAACALASRSGRFASVQECFQRHTRLCFSIFIGMIVGLMREQVPECGYRPDCRHASDRWRRTRQWERRI</sequence>